<reference evidence="3" key="1">
    <citation type="submission" date="2023-10" db="EMBL/GenBank/DDBJ databases">
        <authorList>
            <person name="Chen Y."/>
            <person name="Shah S."/>
            <person name="Dougan E. K."/>
            <person name="Thang M."/>
            <person name="Chan C."/>
        </authorList>
    </citation>
    <scope>NUCLEOTIDE SEQUENCE [LARGE SCALE GENOMIC DNA]</scope>
</reference>
<feature type="region of interest" description="Disordered" evidence="1">
    <location>
        <begin position="78"/>
        <end position="137"/>
    </location>
</feature>
<gene>
    <name evidence="3" type="ORF">PCOR1329_LOCUS59182</name>
</gene>
<evidence type="ECO:0000313" key="3">
    <source>
        <dbReference type="EMBL" id="CAK0874215.1"/>
    </source>
</evidence>
<feature type="compositionally biased region" description="Low complexity" evidence="1">
    <location>
        <begin position="472"/>
        <end position="482"/>
    </location>
</feature>
<sequence length="594" mass="62963">MSIGFRFVFGPPRQDTKLRLAKQSSPQTWAKAAGNAVAGGTAEDAGEGRLALWLFMDWLARRRWPWGGGARPRAEAEAVLSGRSSRTGIPPAQLRARPRPPCGPPASTGSAWAAPGAPRPGSAPSGRRRSALPRPGAAARSCAPRCWRGARGCGKRRRRLRSRHPEGTRSCPSWSPRCGRSARRLSCSAGCSRAPAPTPARRRPRGWRRGGVRRRRSPPRRSWRSGGPCCGRCTASWPRGRNPGAAARPCTAPTPPASASWASWSWGGWARRAAGGARRADQAAGPVRWPGSRVQAARWPRPWLAACAGPRPVPWRAHGDRDHGCGGRLRPSMGAWPLLPWRARGTRPPAGAAPRSRQICGWKGLGWMARWSTWAAGQSHYVLGSGADCDVRLAHGGVAPRHAMLAHHRSGLAYLIDLGSGRGTSLDGEQLRPLAPAQLRRGCQLALGAAPAIVLSGGELASVRDLLAAHAASEDAGSSSEAADSHEERQPGHGPGAAARAGERRASPRTRRNTAQNRSAGSPGAGPPPRKRPAQEAPPAAEADAAAEGPGPREGPPGALCPPLKVRRTSAAGRRVWFHDAVDEIEPDEGIYGR</sequence>
<evidence type="ECO:0000313" key="4">
    <source>
        <dbReference type="Proteomes" id="UP001189429"/>
    </source>
</evidence>
<feature type="compositionally biased region" description="Low complexity" evidence="1">
    <location>
        <begin position="105"/>
        <end position="125"/>
    </location>
</feature>
<dbReference type="Pfam" id="PF00498">
    <property type="entry name" value="FHA"/>
    <property type="match status" value="1"/>
</dbReference>
<dbReference type="EMBL" id="CAUYUJ010017371">
    <property type="protein sequence ID" value="CAK0874215.1"/>
    <property type="molecule type" value="Genomic_DNA"/>
</dbReference>
<dbReference type="CDD" id="cd00060">
    <property type="entry name" value="FHA"/>
    <property type="match status" value="1"/>
</dbReference>
<dbReference type="InterPro" id="IPR008984">
    <property type="entry name" value="SMAD_FHA_dom_sf"/>
</dbReference>
<feature type="region of interest" description="Disordered" evidence="1">
    <location>
        <begin position="154"/>
        <end position="227"/>
    </location>
</feature>
<dbReference type="Proteomes" id="UP001189429">
    <property type="component" value="Unassembled WGS sequence"/>
</dbReference>
<keyword evidence="4" id="KW-1185">Reference proteome</keyword>
<dbReference type="InterPro" id="IPR000253">
    <property type="entry name" value="FHA_dom"/>
</dbReference>
<organism evidence="3 4">
    <name type="scientific">Prorocentrum cordatum</name>
    <dbReference type="NCBI Taxonomy" id="2364126"/>
    <lineage>
        <taxon>Eukaryota</taxon>
        <taxon>Sar</taxon>
        <taxon>Alveolata</taxon>
        <taxon>Dinophyceae</taxon>
        <taxon>Prorocentrales</taxon>
        <taxon>Prorocentraceae</taxon>
        <taxon>Prorocentrum</taxon>
    </lineage>
</organism>
<evidence type="ECO:0000259" key="2">
    <source>
        <dbReference type="PROSITE" id="PS50006"/>
    </source>
</evidence>
<proteinExistence type="predicted"/>
<name>A0ABN9VMS9_9DINO</name>
<protein>
    <recommendedName>
        <fullName evidence="2">FHA domain-containing protein</fullName>
    </recommendedName>
</protein>
<accession>A0ABN9VMS9</accession>
<feature type="compositionally biased region" description="Low complexity" evidence="1">
    <location>
        <begin position="535"/>
        <end position="550"/>
    </location>
</feature>
<dbReference type="PROSITE" id="PS50006">
    <property type="entry name" value="FHA_DOMAIN"/>
    <property type="match status" value="1"/>
</dbReference>
<dbReference type="Gene3D" id="2.60.200.20">
    <property type="match status" value="1"/>
</dbReference>
<comment type="caution">
    <text evidence="3">The sequence shown here is derived from an EMBL/GenBank/DDBJ whole genome shotgun (WGS) entry which is preliminary data.</text>
</comment>
<feature type="domain" description="FHA" evidence="2">
    <location>
        <begin position="381"/>
        <end position="431"/>
    </location>
</feature>
<evidence type="ECO:0000256" key="1">
    <source>
        <dbReference type="SAM" id="MobiDB-lite"/>
    </source>
</evidence>
<dbReference type="InterPro" id="IPR050923">
    <property type="entry name" value="Cell_Proc_Reg/RNA_Proc"/>
</dbReference>
<dbReference type="SMART" id="SM00240">
    <property type="entry name" value="FHA"/>
    <property type="match status" value="1"/>
</dbReference>
<dbReference type="SUPFAM" id="SSF49879">
    <property type="entry name" value="SMAD/FHA domain"/>
    <property type="match status" value="1"/>
</dbReference>
<feature type="compositionally biased region" description="Basic residues" evidence="1">
    <location>
        <begin position="200"/>
        <end position="223"/>
    </location>
</feature>
<feature type="region of interest" description="Disordered" evidence="1">
    <location>
        <begin position="472"/>
        <end position="566"/>
    </location>
</feature>
<dbReference type="PANTHER" id="PTHR23308">
    <property type="entry name" value="NUCLEAR INHIBITOR OF PROTEIN PHOSPHATASE-1"/>
    <property type="match status" value="1"/>
</dbReference>